<gene>
    <name evidence="1" type="ORF">V1525DRAFT_360784</name>
</gene>
<accession>A0ACC3T2Q6</accession>
<keyword evidence="2" id="KW-1185">Reference proteome</keyword>
<proteinExistence type="predicted"/>
<organism evidence="1 2">
    <name type="scientific">Lipomyces kononenkoae</name>
    <name type="common">Yeast</name>
    <dbReference type="NCBI Taxonomy" id="34357"/>
    <lineage>
        <taxon>Eukaryota</taxon>
        <taxon>Fungi</taxon>
        <taxon>Dikarya</taxon>
        <taxon>Ascomycota</taxon>
        <taxon>Saccharomycotina</taxon>
        <taxon>Lipomycetes</taxon>
        <taxon>Lipomycetales</taxon>
        <taxon>Lipomycetaceae</taxon>
        <taxon>Lipomyces</taxon>
    </lineage>
</organism>
<reference evidence="2" key="1">
    <citation type="journal article" date="2024" name="Front. Bioeng. Biotechnol.">
        <title>Genome-scale model development and genomic sequencing of the oleaginous clade Lipomyces.</title>
        <authorList>
            <person name="Czajka J.J."/>
            <person name="Han Y."/>
            <person name="Kim J."/>
            <person name="Mondo S.J."/>
            <person name="Hofstad B.A."/>
            <person name="Robles A."/>
            <person name="Haridas S."/>
            <person name="Riley R."/>
            <person name="LaButti K."/>
            <person name="Pangilinan J."/>
            <person name="Andreopoulos W."/>
            <person name="Lipzen A."/>
            <person name="Yan J."/>
            <person name="Wang M."/>
            <person name="Ng V."/>
            <person name="Grigoriev I.V."/>
            <person name="Spatafora J.W."/>
            <person name="Magnuson J.K."/>
            <person name="Baker S.E."/>
            <person name="Pomraning K.R."/>
        </authorList>
    </citation>
    <scope>NUCLEOTIDE SEQUENCE [LARGE SCALE GENOMIC DNA]</scope>
    <source>
        <strain evidence="2">CBS 7786</strain>
    </source>
</reference>
<name>A0ACC3T2Q6_LIPKO</name>
<comment type="caution">
    <text evidence="1">The sequence shown here is derived from an EMBL/GenBank/DDBJ whole genome shotgun (WGS) entry which is preliminary data.</text>
</comment>
<sequence length="362" mass="39689">MPITVNASNDLFSSTSFSSRASRPAKDEFDGEDVAMSDAESAEAEAIDVDEDDDDDDDERLFSLDHNENGDGDARVTGVVKSRHIVTPGELVTADSMWMRGHGTYSVGTKSYSSVAGTITRVNKLLSVAPLRGRYDPKIGDHVVGRIIDVGTRSWHVDIGAKQAAVLMLGSVNLPGGVQRRKSESDELQMRAFLKEGDLLNAEVQAVFTDGAASLHTRSLNYGKLRNGYFFTIPSSLVVRSKYHTFELPGGVDLVLGVNGYLWLRKHTQPLAEQGVSITRIAEEAGWEIYSDENEYISVNLRDTIARYANAIKALAYCEVGVNEARILAAYEASKEYKSPGEMIENNVKKRIAKYVLLSTKG</sequence>
<evidence type="ECO:0000313" key="2">
    <source>
        <dbReference type="Proteomes" id="UP001433508"/>
    </source>
</evidence>
<protein>
    <submittedName>
        <fullName evidence="1">Uncharacterized protein</fullName>
    </submittedName>
</protein>
<evidence type="ECO:0000313" key="1">
    <source>
        <dbReference type="EMBL" id="KAK9237337.1"/>
    </source>
</evidence>
<dbReference type="Proteomes" id="UP001433508">
    <property type="component" value="Unassembled WGS sequence"/>
</dbReference>
<dbReference type="EMBL" id="MU971370">
    <property type="protein sequence ID" value="KAK9237337.1"/>
    <property type="molecule type" value="Genomic_DNA"/>
</dbReference>